<evidence type="ECO:0000313" key="2">
    <source>
        <dbReference type="Proteomes" id="UP000000768"/>
    </source>
</evidence>
<dbReference type="InParanoid" id="A0A1Z5RM19"/>
<sequence>MLPVNKLYWTWNEIRSGQLANRSPGISPVSMFDEIPNSCIFFIPASDGDKAPESLFPERSSNLSSLRLPSSRGTVPTSPALLISRCCSMQSLPRAEGSHPPRGFEPSTSDLSCNIEPKNSGTPPLMLLKPICRSWSAILASDTGMGPVNALPVRLRCFRLFGNASGIGPVNALPERSR</sequence>
<dbReference type="FunCoup" id="A0A1Z5RM19">
    <property type="interactions" value="131"/>
</dbReference>
<accession>A0A1Z5RM19</accession>
<name>A0A1Z5RM19_SORBI</name>
<dbReference type="AlphaFoldDB" id="A0A1Z5RM19"/>
<reference evidence="2" key="2">
    <citation type="journal article" date="2018" name="Plant J.">
        <title>The Sorghum bicolor reference genome: improved assembly, gene annotations, a transcriptome atlas, and signatures of genome organization.</title>
        <authorList>
            <person name="McCormick R.F."/>
            <person name="Truong S.K."/>
            <person name="Sreedasyam A."/>
            <person name="Jenkins J."/>
            <person name="Shu S."/>
            <person name="Sims D."/>
            <person name="Kennedy M."/>
            <person name="Amirebrahimi M."/>
            <person name="Weers B.D."/>
            <person name="McKinley B."/>
            <person name="Mattison A."/>
            <person name="Morishige D.T."/>
            <person name="Grimwood J."/>
            <person name="Schmutz J."/>
            <person name="Mullet J.E."/>
        </authorList>
    </citation>
    <scope>NUCLEOTIDE SEQUENCE [LARGE SCALE GENOMIC DNA]</scope>
    <source>
        <strain evidence="2">cv. BTx623</strain>
    </source>
</reference>
<dbReference type="Gramene" id="OQU84416">
    <property type="protein sequence ID" value="OQU84416"/>
    <property type="gene ID" value="SORBI_3004G048201"/>
</dbReference>
<gene>
    <name evidence="1" type="ORF">SORBI_3004G048201</name>
</gene>
<protein>
    <submittedName>
        <fullName evidence="1">Uncharacterized protein</fullName>
    </submittedName>
</protein>
<reference evidence="1 2" key="1">
    <citation type="journal article" date="2009" name="Nature">
        <title>The Sorghum bicolor genome and the diversification of grasses.</title>
        <authorList>
            <person name="Paterson A.H."/>
            <person name="Bowers J.E."/>
            <person name="Bruggmann R."/>
            <person name="Dubchak I."/>
            <person name="Grimwood J."/>
            <person name="Gundlach H."/>
            <person name="Haberer G."/>
            <person name="Hellsten U."/>
            <person name="Mitros T."/>
            <person name="Poliakov A."/>
            <person name="Schmutz J."/>
            <person name="Spannagl M."/>
            <person name="Tang H."/>
            <person name="Wang X."/>
            <person name="Wicker T."/>
            <person name="Bharti A.K."/>
            <person name="Chapman J."/>
            <person name="Feltus F.A."/>
            <person name="Gowik U."/>
            <person name="Grigoriev I.V."/>
            <person name="Lyons E."/>
            <person name="Maher C.A."/>
            <person name="Martis M."/>
            <person name="Narechania A."/>
            <person name="Otillar R.P."/>
            <person name="Penning B.W."/>
            <person name="Salamov A.A."/>
            <person name="Wang Y."/>
            <person name="Zhang L."/>
            <person name="Carpita N.C."/>
            <person name="Freeling M."/>
            <person name="Gingle A.R."/>
            <person name="Hash C.T."/>
            <person name="Keller B."/>
            <person name="Klein P."/>
            <person name="Kresovich S."/>
            <person name="McCann M.C."/>
            <person name="Ming R."/>
            <person name="Peterson D.G."/>
            <person name="Mehboob-ur-Rahman"/>
            <person name="Ware D."/>
            <person name="Westhoff P."/>
            <person name="Mayer K.F."/>
            <person name="Messing J."/>
            <person name="Rokhsar D.S."/>
        </authorList>
    </citation>
    <scope>NUCLEOTIDE SEQUENCE [LARGE SCALE GENOMIC DNA]</scope>
    <source>
        <strain evidence="2">cv. BTx623</strain>
    </source>
</reference>
<dbReference type="Proteomes" id="UP000000768">
    <property type="component" value="Chromosome 4"/>
</dbReference>
<organism evidence="1 2">
    <name type="scientific">Sorghum bicolor</name>
    <name type="common">Sorghum</name>
    <name type="synonym">Sorghum vulgare</name>
    <dbReference type="NCBI Taxonomy" id="4558"/>
    <lineage>
        <taxon>Eukaryota</taxon>
        <taxon>Viridiplantae</taxon>
        <taxon>Streptophyta</taxon>
        <taxon>Embryophyta</taxon>
        <taxon>Tracheophyta</taxon>
        <taxon>Spermatophyta</taxon>
        <taxon>Magnoliopsida</taxon>
        <taxon>Liliopsida</taxon>
        <taxon>Poales</taxon>
        <taxon>Poaceae</taxon>
        <taxon>PACMAD clade</taxon>
        <taxon>Panicoideae</taxon>
        <taxon>Andropogonodae</taxon>
        <taxon>Andropogoneae</taxon>
        <taxon>Sorghinae</taxon>
        <taxon>Sorghum</taxon>
    </lineage>
</organism>
<evidence type="ECO:0000313" key="1">
    <source>
        <dbReference type="EMBL" id="OQU84416.1"/>
    </source>
</evidence>
<proteinExistence type="predicted"/>
<dbReference type="EMBL" id="CM000763">
    <property type="protein sequence ID" value="OQU84416.1"/>
    <property type="molecule type" value="Genomic_DNA"/>
</dbReference>
<dbReference type="OMA" id="ICQTSRI"/>
<keyword evidence="2" id="KW-1185">Reference proteome</keyword>